<accession>A0AAJ0CDV8</accession>
<evidence type="ECO:0000256" key="1">
    <source>
        <dbReference type="SAM" id="MobiDB-lite"/>
    </source>
</evidence>
<evidence type="ECO:0000313" key="2">
    <source>
        <dbReference type="EMBL" id="KAK2590702.1"/>
    </source>
</evidence>
<evidence type="ECO:0000313" key="3">
    <source>
        <dbReference type="Proteomes" id="UP001251528"/>
    </source>
</evidence>
<comment type="caution">
    <text evidence="2">The sequence shown here is derived from an EMBL/GenBank/DDBJ whole genome shotgun (WGS) entry which is preliminary data.</text>
</comment>
<dbReference type="EMBL" id="JASWJB010000406">
    <property type="protein sequence ID" value="KAK2590702.1"/>
    <property type="molecule type" value="Genomic_DNA"/>
</dbReference>
<dbReference type="Proteomes" id="UP001251528">
    <property type="component" value="Unassembled WGS sequence"/>
</dbReference>
<gene>
    <name evidence="2" type="ORF">QQS21_011613</name>
</gene>
<feature type="region of interest" description="Disordered" evidence="1">
    <location>
        <begin position="218"/>
        <end position="239"/>
    </location>
</feature>
<reference evidence="2" key="1">
    <citation type="submission" date="2023-06" db="EMBL/GenBank/DDBJ databases">
        <title>Conoideocrella luteorostrata (Hypocreales: Clavicipitaceae), a potential biocontrol fungus for elongate hemlock scale in United States Christmas tree production areas.</title>
        <authorList>
            <person name="Barrett H."/>
            <person name="Lovett B."/>
            <person name="Macias A.M."/>
            <person name="Stajich J.E."/>
            <person name="Kasson M.T."/>
        </authorList>
    </citation>
    <scope>NUCLEOTIDE SEQUENCE</scope>
    <source>
        <strain evidence="2">ARSEF 14590</strain>
    </source>
</reference>
<organism evidence="2 3">
    <name type="scientific">Conoideocrella luteorostrata</name>
    <dbReference type="NCBI Taxonomy" id="1105319"/>
    <lineage>
        <taxon>Eukaryota</taxon>
        <taxon>Fungi</taxon>
        <taxon>Dikarya</taxon>
        <taxon>Ascomycota</taxon>
        <taxon>Pezizomycotina</taxon>
        <taxon>Sordariomycetes</taxon>
        <taxon>Hypocreomycetidae</taxon>
        <taxon>Hypocreales</taxon>
        <taxon>Clavicipitaceae</taxon>
        <taxon>Conoideocrella</taxon>
    </lineage>
</organism>
<protein>
    <submittedName>
        <fullName evidence="2">Uncharacterized protein</fullName>
    </submittedName>
</protein>
<keyword evidence="3" id="KW-1185">Reference proteome</keyword>
<dbReference type="AlphaFoldDB" id="A0AAJ0CDV8"/>
<name>A0AAJ0CDV8_9HYPO</name>
<sequence length="264" mass="30797">MNNSVVCMISSSELFRQHDIGWDLSCVEYGDDLDSPYIQQVRQLGLEELLKISKAGTYDERYQLLHASSSPKASDNFLHEGLREANEHNADFFLGGQAPEDEASYIKQPFFADSNTDPKDAWQWAHDGESWMGWVNQENREDLRRWGYVMWDKHRLDQLGVFNKPWEDVFNSEKLVRREREFSRQRVYMRNAWDQREQVSRRGGSGWWSWGDESKVEWRDGAQPKPARQSNSVPEIKKPHSLSQARWLLKNMKLPVLSAGSVSS</sequence>
<proteinExistence type="predicted"/>